<dbReference type="SMART" id="SM00320">
    <property type="entry name" value="WD40"/>
    <property type="match status" value="7"/>
</dbReference>
<proteinExistence type="predicted"/>
<feature type="compositionally biased region" description="Basic residues" evidence="2">
    <location>
        <begin position="446"/>
        <end position="468"/>
    </location>
</feature>
<evidence type="ECO:0000256" key="2">
    <source>
        <dbReference type="SAM" id="MobiDB-lite"/>
    </source>
</evidence>
<sequence>MDNDFCRKLLDKYIHEYMKRKNMHETAGIFAQEAGVDENLSLGIDSAEGFLTEWWDIFWDLFSSRVSQSRAGESASKAVVETGNVLPDFNPIMQIPPMGQQTIGNMQPNPFASLQRPEFIQQAMNTMQTLYPTLPGPEFIQQAMNATQTPYPTLPRLEMVQQAMNAMKSLHPVLPRPEMIQPAINGMQTPYPTLPSPEMIQQAMNAMKPPCSLLQMLEMNQPAMNAMQLPFPVLPRPEMNQQIMREMPMSMPDVSANFPASPGFDVQHGEMSAIVANPQLFDVETTTPLLPSSSNPRHGINLKTSKAAVPISEGAPQATVQEREISDAGKGKSIQEIPVQDHLLMVVGSFSPGIRQGVFSSPVPASNHQQQIPAFGGYHPQYHLAEPDAQNSGQLTSSAVGSFWNLPRPMLIHGDLQLPDNAQIGSVMVQQLQAPGVKIATDTVISKKRQTPTPKQRKLKESVKKRKNSSNVLPVQNKLDGKFAELQNPIDEDIQRQTSHENDNGFSFSEFASLHSSNKKFLCCHFTSTGSLLAGAGYENKILIWNMENLTAKAIDGHSDIITDVRFKPNSITFATSSFDKTLQIWDASEPNGHPSMLGEQSDHVMSLDFHPTNGNLLCSSDSNEMRMWDITNKTCLHTYQGGSRQVRFQPQNGQYLASATGNIVKLIDTETNMITQLKGHVKDVRSLCWDTSGSYIASVSEDSARIWAIKEKQCIHELYSRDNKYESCTFHPRYFLLMAIGTNKKLQLWNPVHKNGIFQSYNAHDGIISALTASPRRETIASASHDNKLKLWK</sequence>
<reference evidence="3 4" key="1">
    <citation type="submission" date="2024-11" db="EMBL/GenBank/DDBJ databases">
        <title>A near-complete genome assembly of Cinchona calisaya.</title>
        <authorList>
            <person name="Lian D.C."/>
            <person name="Zhao X.W."/>
            <person name="Wei L."/>
        </authorList>
    </citation>
    <scope>NUCLEOTIDE SEQUENCE [LARGE SCALE GENOMIC DNA]</scope>
    <source>
        <tissue evidence="3">Nenye</tissue>
    </source>
</reference>
<dbReference type="SUPFAM" id="SSF50978">
    <property type="entry name" value="WD40 repeat-like"/>
    <property type="match status" value="1"/>
</dbReference>
<dbReference type="PANTHER" id="PTHR44376">
    <property type="entry name" value="TRANSCRIPTIONAL REGULATOR OF FILAMENTOUS GROWTH FLO8"/>
    <property type="match status" value="1"/>
</dbReference>
<dbReference type="PROSITE" id="PS50294">
    <property type="entry name" value="WD_REPEATS_REGION"/>
    <property type="match status" value="2"/>
</dbReference>
<dbReference type="Gene3D" id="2.130.10.10">
    <property type="entry name" value="YVTN repeat-like/Quinoprotein amine dehydrogenase"/>
    <property type="match status" value="2"/>
</dbReference>
<keyword evidence="4" id="KW-1185">Reference proteome</keyword>
<evidence type="ECO:0000313" key="3">
    <source>
        <dbReference type="EMBL" id="KAL3519778.1"/>
    </source>
</evidence>
<protein>
    <submittedName>
        <fullName evidence="3">Uncharacterized protein</fullName>
    </submittedName>
</protein>
<dbReference type="PROSITE" id="PS50082">
    <property type="entry name" value="WD_REPEATS_2"/>
    <property type="match status" value="3"/>
</dbReference>
<dbReference type="SMART" id="SM00667">
    <property type="entry name" value="LisH"/>
    <property type="match status" value="1"/>
</dbReference>
<gene>
    <name evidence="3" type="ORF">ACH5RR_017927</name>
</gene>
<feature type="repeat" description="WD" evidence="1">
    <location>
        <begin position="762"/>
        <end position="794"/>
    </location>
</feature>
<comment type="caution">
    <text evidence="3">The sequence shown here is derived from an EMBL/GenBank/DDBJ whole genome shotgun (WGS) entry which is preliminary data.</text>
</comment>
<dbReference type="InterPro" id="IPR006594">
    <property type="entry name" value="LisH"/>
</dbReference>
<dbReference type="PROSITE" id="PS50896">
    <property type="entry name" value="LISH"/>
    <property type="match status" value="1"/>
</dbReference>
<dbReference type="PANTHER" id="PTHR44376:SF8">
    <property type="entry name" value="TRANSCRIPTIONAL COREPRESSOR LEUNIG-LIKE"/>
    <property type="match status" value="1"/>
</dbReference>
<dbReference type="Pfam" id="PF00400">
    <property type="entry name" value="WD40"/>
    <property type="match status" value="4"/>
</dbReference>
<evidence type="ECO:0000313" key="4">
    <source>
        <dbReference type="Proteomes" id="UP001630127"/>
    </source>
</evidence>
<dbReference type="CDD" id="cd00200">
    <property type="entry name" value="WD40"/>
    <property type="match status" value="1"/>
</dbReference>
<dbReference type="AlphaFoldDB" id="A0ABD2ZKC8"/>
<feature type="repeat" description="WD" evidence="1">
    <location>
        <begin position="555"/>
        <end position="587"/>
    </location>
</feature>
<dbReference type="InterPro" id="IPR044716">
    <property type="entry name" value="LEUNIG-like"/>
</dbReference>
<evidence type="ECO:0000256" key="1">
    <source>
        <dbReference type="PROSITE-ProRule" id="PRU00221"/>
    </source>
</evidence>
<dbReference type="InterPro" id="IPR015943">
    <property type="entry name" value="WD40/YVTN_repeat-like_dom_sf"/>
</dbReference>
<accession>A0ABD2ZKC8</accession>
<dbReference type="InterPro" id="IPR001680">
    <property type="entry name" value="WD40_rpt"/>
</dbReference>
<dbReference type="InterPro" id="IPR036322">
    <property type="entry name" value="WD40_repeat_dom_sf"/>
</dbReference>
<dbReference type="Proteomes" id="UP001630127">
    <property type="component" value="Unassembled WGS sequence"/>
</dbReference>
<feature type="repeat" description="WD" evidence="1">
    <location>
        <begin position="598"/>
        <end position="639"/>
    </location>
</feature>
<keyword evidence="1" id="KW-0853">WD repeat</keyword>
<organism evidence="3 4">
    <name type="scientific">Cinchona calisaya</name>
    <dbReference type="NCBI Taxonomy" id="153742"/>
    <lineage>
        <taxon>Eukaryota</taxon>
        <taxon>Viridiplantae</taxon>
        <taxon>Streptophyta</taxon>
        <taxon>Embryophyta</taxon>
        <taxon>Tracheophyta</taxon>
        <taxon>Spermatophyta</taxon>
        <taxon>Magnoliopsida</taxon>
        <taxon>eudicotyledons</taxon>
        <taxon>Gunneridae</taxon>
        <taxon>Pentapetalae</taxon>
        <taxon>asterids</taxon>
        <taxon>lamiids</taxon>
        <taxon>Gentianales</taxon>
        <taxon>Rubiaceae</taxon>
        <taxon>Cinchonoideae</taxon>
        <taxon>Cinchoneae</taxon>
        <taxon>Cinchona</taxon>
    </lineage>
</organism>
<name>A0ABD2ZKC8_9GENT</name>
<feature type="region of interest" description="Disordered" evidence="2">
    <location>
        <begin position="443"/>
        <end position="471"/>
    </location>
</feature>
<dbReference type="EMBL" id="JBJUIK010000008">
    <property type="protein sequence ID" value="KAL3519778.1"/>
    <property type="molecule type" value="Genomic_DNA"/>
</dbReference>